<proteinExistence type="predicted"/>
<dbReference type="Pfam" id="PF13242">
    <property type="entry name" value="Hydrolase_like"/>
    <property type="match status" value="1"/>
</dbReference>
<dbReference type="RefSeq" id="WP_305026165.1">
    <property type="nucleotide sequence ID" value="NZ_JAUQTA010000001.1"/>
</dbReference>
<organism evidence="1 2">
    <name type="scientific">Nocardioides jiangxiensis</name>
    <dbReference type="NCBI Taxonomy" id="3064524"/>
    <lineage>
        <taxon>Bacteria</taxon>
        <taxon>Bacillati</taxon>
        <taxon>Actinomycetota</taxon>
        <taxon>Actinomycetes</taxon>
        <taxon>Propionibacteriales</taxon>
        <taxon>Nocardioidaceae</taxon>
        <taxon>Nocardioides</taxon>
    </lineage>
</organism>
<protein>
    <submittedName>
        <fullName evidence="1">HAD-IIA family hydrolase</fullName>
    </submittedName>
</protein>
<sequence>MLRASDVPLVDRYDLAMLDLDGVVYIGDHAVPGAAQAIAAARSHGVAVAFVTNNAARPPAAVAGHLTRIGVEAAPRDVVTSSQAAARLVRERWGAGSRIFLCGGPGVESALLAEGLVPTVEPAEAVAVVTGYGPELPWHRILEAAILVKAGLPWVATNADMTIPTSAGVGPGHGAVVRLIEEFSSVRAEVAGKPERPLLDETIRRVGGRRPLMVGDRLDTDIEGAHNAGLDSLLVLTGVSGLADLVVAPPELRPTYLAEDLGGLLVSHPPTQRGAEGRFTCGGWTAHVEEGQVTLAGAGSRVDCWRSVVGAAWHHLDATGSPVLLPEAVRSVALAP</sequence>
<comment type="caution">
    <text evidence="1">The sequence shown here is derived from an EMBL/GenBank/DDBJ whole genome shotgun (WGS) entry which is preliminary data.</text>
</comment>
<evidence type="ECO:0000313" key="2">
    <source>
        <dbReference type="Proteomes" id="UP001233314"/>
    </source>
</evidence>
<keyword evidence="1" id="KW-0378">Hydrolase</keyword>
<dbReference type="SUPFAM" id="SSF56784">
    <property type="entry name" value="HAD-like"/>
    <property type="match status" value="1"/>
</dbReference>
<dbReference type="GO" id="GO:0016787">
    <property type="term" value="F:hydrolase activity"/>
    <property type="evidence" value="ECO:0007669"/>
    <property type="project" value="UniProtKB-KW"/>
</dbReference>
<dbReference type="NCBIfam" id="TIGR01460">
    <property type="entry name" value="HAD-SF-IIA"/>
    <property type="match status" value="1"/>
</dbReference>
<dbReference type="EMBL" id="JAUQTA010000001">
    <property type="protein sequence ID" value="MDO7866744.1"/>
    <property type="molecule type" value="Genomic_DNA"/>
</dbReference>
<dbReference type="PANTHER" id="PTHR19288:SF95">
    <property type="entry name" value="D-GLYCEROL 3-PHOSPHATE PHOSPHATASE"/>
    <property type="match status" value="1"/>
</dbReference>
<dbReference type="Gene3D" id="3.40.50.1000">
    <property type="entry name" value="HAD superfamily/HAD-like"/>
    <property type="match status" value="2"/>
</dbReference>
<dbReference type="PANTHER" id="PTHR19288">
    <property type="entry name" value="4-NITROPHENYLPHOSPHATASE-RELATED"/>
    <property type="match status" value="1"/>
</dbReference>
<name>A0ABT9AXS5_9ACTN</name>
<dbReference type="InterPro" id="IPR006357">
    <property type="entry name" value="HAD-SF_hydro_IIA"/>
</dbReference>
<dbReference type="Pfam" id="PF13344">
    <property type="entry name" value="Hydrolase_6"/>
    <property type="match status" value="1"/>
</dbReference>
<dbReference type="InterPro" id="IPR036412">
    <property type="entry name" value="HAD-like_sf"/>
</dbReference>
<dbReference type="InterPro" id="IPR023214">
    <property type="entry name" value="HAD_sf"/>
</dbReference>
<keyword evidence="2" id="KW-1185">Reference proteome</keyword>
<evidence type="ECO:0000313" key="1">
    <source>
        <dbReference type="EMBL" id="MDO7866744.1"/>
    </source>
</evidence>
<accession>A0ABT9AXS5</accession>
<dbReference type="Proteomes" id="UP001233314">
    <property type="component" value="Unassembled WGS sequence"/>
</dbReference>
<gene>
    <name evidence="1" type="ORF">Q5722_00020</name>
</gene>
<reference evidence="1 2" key="1">
    <citation type="submission" date="2023-07" db="EMBL/GenBank/DDBJ databases">
        <title>Nocardioides sp. nov WY-20 isolated from soil.</title>
        <authorList>
            <person name="Liu B."/>
            <person name="Wan Y."/>
        </authorList>
    </citation>
    <scope>NUCLEOTIDE SEQUENCE [LARGE SCALE GENOMIC DNA]</scope>
    <source>
        <strain evidence="1 2">WY-20</strain>
    </source>
</reference>